<proteinExistence type="predicted"/>
<protein>
    <submittedName>
        <fullName evidence="1">Unannotated protein</fullName>
    </submittedName>
</protein>
<evidence type="ECO:0000313" key="1">
    <source>
        <dbReference type="EMBL" id="CAB4776318.1"/>
    </source>
</evidence>
<accession>A0A6J6VZS5</accession>
<dbReference type="Pfam" id="PF10604">
    <property type="entry name" value="Polyketide_cyc2"/>
    <property type="match status" value="1"/>
</dbReference>
<sequence>MEHSADFHHVETLRTTASPERVFALWSDPSTWASWDPPVERVVLDGPFRVGTSGTMVMAGGFEMAFELVEVRPDHGYLDVIRMGELEIRIDHVVEATDGGSLVTVTTDITGPGAEGIGGMVTADAPTAVAALVAMAESAPADQDRVPAT</sequence>
<organism evidence="1">
    <name type="scientific">freshwater metagenome</name>
    <dbReference type="NCBI Taxonomy" id="449393"/>
    <lineage>
        <taxon>unclassified sequences</taxon>
        <taxon>metagenomes</taxon>
        <taxon>ecological metagenomes</taxon>
    </lineage>
</organism>
<dbReference type="InterPro" id="IPR023393">
    <property type="entry name" value="START-like_dom_sf"/>
</dbReference>
<dbReference type="SUPFAM" id="SSF55961">
    <property type="entry name" value="Bet v1-like"/>
    <property type="match status" value="1"/>
</dbReference>
<gene>
    <name evidence="1" type="ORF">UFOPK2761_03708</name>
</gene>
<name>A0A6J6VZS5_9ZZZZ</name>
<dbReference type="InterPro" id="IPR019587">
    <property type="entry name" value="Polyketide_cyclase/dehydratase"/>
</dbReference>
<reference evidence="1" key="1">
    <citation type="submission" date="2020-05" db="EMBL/GenBank/DDBJ databases">
        <authorList>
            <person name="Chiriac C."/>
            <person name="Salcher M."/>
            <person name="Ghai R."/>
            <person name="Kavagutti S V."/>
        </authorList>
    </citation>
    <scope>NUCLEOTIDE SEQUENCE</scope>
</reference>
<dbReference type="EMBL" id="CAEZYQ010000068">
    <property type="protein sequence ID" value="CAB4776318.1"/>
    <property type="molecule type" value="Genomic_DNA"/>
</dbReference>
<dbReference type="Gene3D" id="3.30.530.20">
    <property type="match status" value="1"/>
</dbReference>
<dbReference type="AlphaFoldDB" id="A0A6J6VZS5"/>